<reference evidence="7 8" key="1">
    <citation type="journal article" date="2020" name="J. Phycol.">
        <title>Comparative genome analysis reveals Cyanidiococcus gen. nov., a new extremophilic red algal genus sister to Cyanidioschyzon (Cyanidioschyzonaceae, Rhodophyta).</title>
        <authorList>
            <person name="Liu S.-L."/>
            <person name="Chiang Y.-R."/>
            <person name="Yoon H.S."/>
            <person name="Fu H.-Y."/>
        </authorList>
    </citation>
    <scope>NUCLEOTIDE SEQUENCE [LARGE SCALE GENOMIC DNA]</scope>
    <source>
        <strain evidence="7 8">THAL066</strain>
    </source>
</reference>
<dbReference type="PROSITE" id="PS50059">
    <property type="entry name" value="FKBP_PPIASE"/>
    <property type="match status" value="1"/>
</dbReference>
<evidence type="ECO:0000256" key="1">
    <source>
        <dbReference type="ARBA" id="ARBA00000971"/>
    </source>
</evidence>
<dbReference type="AlphaFoldDB" id="A0A7J7IK13"/>
<dbReference type="Proteomes" id="UP000530660">
    <property type="component" value="Unassembled WGS sequence"/>
</dbReference>
<sequence>MRSEAVLSRTERLNNDYVHCGSELLGFCSGCLVPRVRVWGPARRLASCCVVSRVRAVCVRRDAEPNRRAFLRLLSGAMISVLVQARTWSQEMVVDAAEQSPDVSAGVVTATGLRYFDVAEGEGPSPDWGDLCVVDFVLYTVPRPKGPPRSGSVGGDNALRLRRIDSSHGRGYLIKHGNGRTIQGIEEAIHTMREHGRRRILVPPRLAYVHGDLGPIPAATWVRQALAKRLEQGELLVFDLELKKVMKDPKDRGYYNDKVVINGSPLSGSASSQ</sequence>
<dbReference type="SUPFAM" id="SSF54534">
    <property type="entry name" value="FKBP-like"/>
    <property type="match status" value="1"/>
</dbReference>
<dbReference type="GO" id="GO:0003755">
    <property type="term" value="F:peptidyl-prolyl cis-trans isomerase activity"/>
    <property type="evidence" value="ECO:0007669"/>
    <property type="project" value="UniProtKB-KW"/>
</dbReference>
<keyword evidence="4 5" id="KW-0413">Isomerase</keyword>
<feature type="domain" description="PPIase FKBP-type" evidence="6">
    <location>
        <begin position="129"/>
        <end position="246"/>
    </location>
</feature>
<dbReference type="EMBL" id="VWRR01000006">
    <property type="protein sequence ID" value="KAF6003456.1"/>
    <property type="molecule type" value="Genomic_DNA"/>
</dbReference>
<dbReference type="PANTHER" id="PTHR43811:SF19">
    <property type="entry name" value="39 KDA FK506-BINDING NUCLEAR PROTEIN"/>
    <property type="match status" value="1"/>
</dbReference>
<comment type="catalytic activity">
    <reaction evidence="1 5">
        <text>[protein]-peptidylproline (omega=180) = [protein]-peptidylproline (omega=0)</text>
        <dbReference type="Rhea" id="RHEA:16237"/>
        <dbReference type="Rhea" id="RHEA-COMP:10747"/>
        <dbReference type="Rhea" id="RHEA-COMP:10748"/>
        <dbReference type="ChEBI" id="CHEBI:83833"/>
        <dbReference type="ChEBI" id="CHEBI:83834"/>
        <dbReference type="EC" id="5.2.1.8"/>
    </reaction>
</comment>
<dbReference type="InterPro" id="IPR046357">
    <property type="entry name" value="PPIase_dom_sf"/>
</dbReference>
<organism evidence="7 8">
    <name type="scientific">Cyanidiococcus yangmingshanensis</name>
    <dbReference type="NCBI Taxonomy" id="2690220"/>
    <lineage>
        <taxon>Eukaryota</taxon>
        <taxon>Rhodophyta</taxon>
        <taxon>Bangiophyceae</taxon>
        <taxon>Cyanidiales</taxon>
        <taxon>Cyanidiaceae</taxon>
        <taxon>Cyanidiococcus</taxon>
    </lineage>
</organism>
<accession>A0A7J7IK13</accession>
<comment type="caution">
    <text evidence="7">The sequence shown here is derived from an EMBL/GenBank/DDBJ whole genome shotgun (WGS) entry which is preliminary data.</text>
</comment>
<dbReference type="Pfam" id="PF00254">
    <property type="entry name" value="FKBP_C"/>
    <property type="match status" value="1"/>
</dbReference>
<evidence type="ECO:0000313" key="8">
    <source>
        <dbReference type="Proteomes" id="UP000530660"/>
    </source>
</evidence>
<dbReference type="EC" id="5.2.1.8" evidence="2 5"/>
<evidence type="ECO:0000256" key="3">
    <source>
        <dbReference type="ARBA" id="ARBA00023110"/>
    </source>
</evidence>
<protein>
    <recommendedName>
        <fullName evidence="2 5">peptidylprolyl isomerase</fullName>
        <ecNumber evidence="2 5">5.2.1.8</ecNumber>
    </recommendedName>
</protein>
<dbReference type="PANTHER" id="PTHR43811">
    <property type="entry name" value="FKBP-TYPE PEPTIDYL-PROLYL CIS-TRANS ISOMERASE FKPA"/>
    <property type="match status" value="1"/>
</dbReference>
<keyword evidence="8" id="KW-1185">Reference proteome</keyword>
<dbReference type="OrthoDB" id="1902587at2759"/>
<keyword evidence="3 5" id="KW-0697">Rotamase</keyword>
<proteinExistence type="predicted"/>
<evidence type="ECO:0000256" key="4">
    <source>
        <dbReference type="ARBA" id="ARBA00023235"/>
    </source>
</evidence>
<dbReference type="InterPro" id="IPR001179">
    <property type="entry name" value="PPIase_FKBP_dom"/>
</dbReference>
<evidence type="ECO:0000256" key="2">
    <source>
        <dbReference type="ARBA" id="ARBA00013194"/>
    </source>
</evidence>
<evidence type="ECO:0000256" key="5">
    <source>
        <dbReference type="PROSITE-ProRule" id="PRU00277"/>
    </source>
</evidence>
<dbReference type="Gene3D" id="3.10.50.40">
    <property type="match status" value="1"/>
</dbReference>
<evidence type="ECO:0000313" key="7">
    <source>
        <dbReference type="EMBL" id="KAF6003456.1"/>
    </source>
</evidence>
<gene>
    <name evidence="7" type="ORF">F1559_000445</name>
</gene>
<name>A0A7J7IK13_9RHOD</name>
<evidence type="ECO:0000259" key="6">
    <source>
        <dbReference type="PROSITE" id="PS50059"/>
    </source>
</evidence>